<evidence type="ECO:0000313" key="5">
    <source>
        <dbReference type="Proteomes" id="UP000799771"/>
    </source>
</evidence>
<dbReference type="OrthoDB" id="3768069at2759"/>
<keyword evidence="2" id="KW-0812">Transmembrane</keyword>
<keyword evidence="3" id="KW-0732">Signal</keyword>
<feature type="transmembrane region" description="Helical" evidence="2">
    <location>
        <begin position="139"/>
        <end position="157"/>
    </location>
</feature>
<evidence type="ECO:0000313" key="4">
    <source>
        <dbReference type="EMBL" id="KAF2132091.1"/>
    </source>
</evidence>
<keyword evidence="2" id="KW-1133">Transmembrane helix</keyword>
<feature type="chain" id="PRO_5025579794" evidence="3">
    <location>
        <begin position="18"/>
        <end position="207"/>
    </location>
</feature>
<evidence type="ECO:0000256" key="1">
    <source>
        <dbReference type="SAM" id="MobiDB-lite"/>
    </source>
</evidence>
<proteinExistence type="predicted"/>
<organism evidence="4 5">
    <name type="scientific">Dothidotthia symphoricarpi CBS 119687</name>
    <dbReference type="NCBI Taxonomy" id="1392245"/>
    <lineage>
        <taxon>Eukaryota</taxon>
        <taxon>Fungi</taxon>
        <taxon>Dikarya</taxon>
        <taxon>Ascomycota</taxon>
        <taxon>Pezizomycotina</taxon>
        <taxon>Dothideomycetes</taxon>
        <taxon>Pleosporomycetidae</taxon>
        <taxon>Pleosporales</taxon>
        <taxon>Dothidotthiaceae</taxon>
        <taxon>Dothidotthia</taxon>
    </lineage>
</organism>
<dbReference type="EMBL" id="ML977501">
    <property type="protein sequence ID" value="KAF2132091.1"/>
    <property type="molecule type" value="Genomic_DNA"/>
</dbReference>
<reference evidence="4" key="1">
    <citation type="journal article" date="2020" name="Stud. Mycol.">
        <title>101 Dothideomycetes genomes: a test case for predicting lifestyles and emergence of pathogens.</title>
        <authorList>
            <person name="Haridas S."/>
            <person name="Albert R."/>
            <person name="Binder M."/>
            <person name="Bloem J."/>
            <person name="Labutti K."/>
            <person name="Salamov A."/>
            <person name="Andreopoulos B."/>
            <person name="Baker S."/>
            <person name="Barry K."/>
            <person name="Bills G."/>
            <person name="Bluhm B."/>
            <person name="Cannon C."/>
            <person name="Castanera R."/>
            <person name="Culley D."/>
            <person name="Daum C."/>
            <person name="Ezra D."/>
            <person name="Gonzalez J."/>
            <person name="Henrissat B."/>
            <person name="Kuo A."/>
            <person name="Liang C."/>
            <person name="Lipzen A."/>
            <person name="Lutzoni F."/>
            <person name="Magnuson J."/>
            <person name="Mondo S."/>
            <person name="Nolan M."/>
            <person name="Ohm R."/>
            <person name="Pangilinan J."/>
            <person name="Park H.-J."/>
            <person name="Ramirez L."/>
            <person name="Alfaro M."/>
            <person name="Sun H."/>
            <person name="Tritt A."/>
            <person name="Yoshinaga Y."/>
            <person name="Zwiers L.-H."/>
            <person name="Turgeon B."/>
            <person name="Goodwin S."/>
            <person name="Spatafora J."/>
            <person name="Crous P."/>
            <person name="Grigoriev I."/>
        </authorList>
    </citation>
    <scope>NUCLEOTIDE SEQUENCE</scope>
    <source>
        <strain evidence="4">CBS 119687</strain>
    </source>
</reference>
<dbReference type="GeneID" id="54406955"/>
<protein>
    <submittedName>
        <fullName evidence="4">Uncharacterized protein</fullName>
    </submittedName>
</protein>
<feature type="region of interest" description="Disordered" evidence="1">
    <location>
        <begin position="171"/>
        <end position="207"/>
    </location>
</feature>
<accession>A0A6A6ANM7</accession>
<evidence type="ECO:0000256" key="3">
    <source>
        <dbReference type="SAM" id="SignalP"/>
    </source>
</evidence>
<feature type="compositionally biased region" description="Polar residues" evidence="1">
    <location>
        <begin position="175"/>
        <end position="192"/>
    </location>
</feature>
<gene>
    <name evidence="4" type="ORF">P153DRAFT_354742</name>
</gene>
<sequence>MFSRLRFFCTLLTTILASPVDRELPGIQCRCLSLSMDTTPSACTILGFQSYSWQTAQSLAFKHNLRLEFASQATISHVMSTGRPMSDLVLWAVSHGEADLSPAKERETENKMICGYGDEVRKMSGYGGAEPQTHGLGQVLGVFMLLVAAYVAGEYVWTRYREGSIKLGGEERRLTSTAGVESEKPSTAQSASAPIDRRDNSAPWTFS</sequence>
<dbReference type="RefSeq" id="XP_033526478.1">
    <property type="nucleotide sequence ID" value="XM_033666523.1"/>
</dbReference>
<dbReference type="Proteomes" id="UP000799771">
    <property type="component" value="Unassembled WGS sequence"/>
</dbReference>
<dbReference type="AlphaFoldDB" id="A0A6A6ANM7"/>
<evidence type="ECO:0000256" key="2">
    <source>
        <dbReference type="SAM" id="Phobius"/>
    </source>
</evidence>
<feature type="signal peptide" evidence="3">
    <location>
        <begin position="1"/>
        <end position="17"/>
    </location>
</feature>
<keyword evidence="2" id="KW-0472">Membrane</keyword>
<keyword evidence="5" id="KW-1185">Reference proteome</keyword>
<name>A0A6A6ANM7_9PLEO</name>